<dbReference type="RefSeq" id="WP_048505891.1">
    <property type="nucleotide sequence ID" value="NZ_LFND01000002.1"/>
</dbReference>
<accession>A0A0J7IHY3</accession>
<keyword evidence="2" id="KW-1185">Reference proteome</keyword>
<dbReference type="Proteomes" id="UP000036261">
    <property type="component" value="Unassembled WGS sequence"/>
</dbReference>
<protein>
    <submittedName>
        <fullName evidence="1">Uncharacterized protein</fullName>
    </submittedName>
</protein>
<evidence type="ECO:0000313" key="1">
    <source>
        <dbReference type="EMBL" id="KMQ65594.1"/>
    </source>
</evidence>
<dbReference type="AlphaFoldDB" id="A0A0J7IHY3"/>
<sequence length="72" mass="8278">MELKLENISVMYPDEDSSIDRDLVLRVDLDEESLHFDLIDKVKPTGGFALNKKEVGILRDYLTSILKNKIIN</sequence>
<comment type="caution">
    <text evidence="1">The sequence shown here is derived from an EMBL/GenBank/DDBJ whole genome shotgun (WGS) entry which is preliminary data.</text>
</comment>
<dbReference type="OrthoDB" id="1453667at2"/>
<dbReference type="STRING" id="558151.ACM46_06850"/>
<proteinExistence type="predicted"/>
<evidence type="ECO:0000313" key="2">
    <source>
        <dbReference type="Proteomes" id="UP000036261"/>
    </source>
</evidence>
<name>A0A0J7IHY3_9FLAO</name>
<dbReference type="PATRIC" id="fig|558151.6.peg.1434"/>
<organism evidence="1 2">
    <name type="scientific">Chryseobacterium angstadtii</name>
    <dbReference type="NCBI Taxonomy" id="558151"/>
    <lineage>
        <taxon>Bacteria</taxon>
        <taxon>Pseudomonadati</taxon>
        <taxon>Bacteroidota</taxon>
        <taxon>Flavobacteriia</taxon>
        <taxon>Flavobacteriales</taxon>
        <taxon>Weeksellaceae</taxon>
        <taxon>Chryseobacterium group</taxon>
        <taxon>Chryseobacterium</taxon>
    </lineage>
</organism>
<dbReference type="EMBL" id="LFND01000002">
    <property type="protein sequence ID" value="KMQ65594.1"/>
    <property type="molecule type" value="Genomic_DNA"/>
</dbReference>
<gene>
    <name evidence="1" type="ORF">ACM46_06850</name>
</gene>
<reference evidence="1 2" key="1">
    <citation type="journal article" date="2013" name="Int. J. Syst. Evol. Microbiol.">
        <title>Chryseobacterium angstadtii sp. nov., isolated from a newt tank.</title>
        <authorList>
            <person name="Kirk K.E."/>
            <person name="Hoffman J.A."/>
            <person name="Smith K.A."/>
            <person name="Strahan B.L."/>
            <person name="Failor K.C."/>
            <person name="Krebs J.E."/>
            <person name="Gale A.N."/>
            <person name="Do T.D."/>
            <person name="Sontag T.C."/>
            <person name="Batties A.M."/>
            <person name="Mistiszyn K."/>
            <person name="Newman J.D."/>
        </authorList>
    </citation>
    <scope>NUCLEOTIDE SEQUENCE [LARGE SCALE GENOMIC DNA]</scope>
    <source>
        <strain evidence="1 2">KM</strain>
    </source>
</reference>